<dbReference type="InterPro" id="IPR012893">
    <property type="entry name" value="HipA-like_C"/>
</dbReference>
<dbReference type="PANTHER" id="PTHR37419:SF1">
    <property type="entry name" value="SERINE_THREONINE-PROTEIN KINASE TOXIN HIPA"/>
    <property type="match status" value="1"/>
</dbReference>
<proteinExistence type="inferred from homology"/>
<feature type="domain" description="HipA N-terminal subdomain 1" evidence="5">
    <location>
        <begin position="6"/>
        <end position="106"/>
    </location>
</feature>
<evidence type="ECO:0000313" key="7">
    <source>
        <dbReference type="Proteomes" id="UP000831189"/>
    </source>
</evidence>
<dbReference type="Pfam" id="PF07804">
    <property type="entry name" value="HipA_C"/>
    <property type="match status" value="1"/>
</dbReference>
<dbReference type="Gene3D" id="1.10.1070.20">
    <property type="match status" value="1"/>
</dbReference>
<dbReference type="NCBIfam" id="TIGR03071">
    <property type="entry name" value="couple_hipA"/>
    <property type="match status" value="1"/>
</dbReference>
<dbReference type="InterPro" id="IPR052028">
    <property type="entry name" value="HipA_Ser/Thr_kinase"/>
</dbReference>
<keyword evidence="7" id="KW-1185">Reference proteome</keyword>
<evidence type="ECO:0000256" key="2">
    <source>
        <dbReference type="ARBA" id="ARBA00022679"/>
    </source>
</evidence>
<evidence type="ECO:0000256" key="1">
    <source>
        <dbReference type="ARBA" id="ARBA00010164"/>
    </source>
</evidence>
<evidence type="ECO:0000259" key="5">
    <source>
        <dbReference type="Pfam" id="PF13657"/>
    </source>
</evidence>
<protein>
    <submittedName>
        <fullName evidence="6">HipA domain-containing protein</fullName>
    </submittedName>
</protein>
<dbReference type="InterPro" id="IPR017508">
    <property type="entry name" value="HipA_N1"/>
</dbReference>
<reference evidence="6 7" key="1">
    <citation type="submission" date="2022-04" db="EMBL/GenBank/DDBJ databases">
        <title>Pseudomonas knackmussii B09-2.</title>
        <authorList>
            <person name="Deng Y."/>
        </authorList>
    </citation>
    <scope>NUCLEOTIDE SEQUENCE [LARGE SCALE GENOMIC DNA]</scope>
    <source>
        <strain evidence="6 7">B09-2</strain>
    </source>
</reference>
<feature type="domain" description="HipA-like C-terminal" evidence="4">
    <location>
        <begin position="146"/>
        <end position="382"/>
    </location>
</feature>
<organism evidence="6 7">
    <name type="scientific">Pseudomonas knackmussii</name>
    <dbReference type="NCBI Taxonomy" id="65741"/>
    <lineage>
        <taxon>Bacteria</taxon>
        <taxon>Pseudomonadati</taxon>
        <taxon>Pseudomonadota</taxon>
        <taxon>Gammaproteobacteria</taxon>
        <taxon>Pseudomonadales</taxon>
        <taxon>Pseudomonadaceae</taxon>
        <taxon>Pseudomonas</taxon>
    </lineage>
</organism>
<keyword evidence="2" id="KW-0808">Transferase</keyword>
<dbReference type="PANTHER" id="PTHR37419">
    <property type="entry name" value="SERINE/THREONINE-PROTEIN KINASE TOXIN HIPA"/>
    <property type="match status" value="1"/>
</dbReference>
<evidence type="ECO:0000259" key="4">
    <source>
        <dbReference type="Pfam" id="PF07804"/>
    </source>
</evidence>
<dbReference type="EMBL" id="CP096208">
    <property type="protein sequence ID" value="UPQ82617.1"/>
    <property type="molecule type" value="Genomic_DNA"/>
</dbReference>
<dbReference type="Pfam" id="PF13657">
    <property type="entry name" value="Couple_hipA"/>
    <property type="match status" value="1"/>
</dbReference>
<comment type="similarity">
    <text evidence="1">Belongs to the HipA Ser/Thr kinase family.</text>
</comment>
<keyword evidence="3" id="KW-0418">Kinase</keyword>
<sequence length="433" mass="48386">MARALLAWINDQHIGTLHEDNGIWAFAYSPRWLAHPDRFSLCPGLPLQDGLQRDGATHRPAQWYFDNLLPEEGQRTLLAKSANVDANDAFALLAHYGAESAGSVTLLNEGASQSPGPVHPLPDPDLSRRIRHMPKIPLSQEARKRMSLAGAQHKLAVIFQDDALFEPEGGTASTHILKPDHPDIAYAHSVINEWFIMNLAKRVGLYVPPVWRRYVPEPVYLIQRFDRQRSANGWHRTHSIDACQLLGLDKTYKYLAGSVERLAELADRCLVPVVARRMLFQWLAFNALVGNTDAHLKNISFLVRPEGVQLAPFYDLLSTAVYDTQSFDQDKWPAGTSLAWPIGPSARMASLTRDTLVAAGVTMGIKPASAGEMLDRFRRSLVTAADVLYQEVEQQNQGLIELHPELRQTFAGELRCLRAIRSVIIGDMNQRLA</sequence>
<dbReference type="Proteomes" id="UP000831189">
    <property type="component" value="Chromosome"/>
</dbReference>
<evidence type="ECO:0000313" key="6">
    <source>
        <dbReference type="EMBL" id="UPQ82617.1"/>
    </source>
</evidence>
<name>A0ABY4KP87_9PSED</name>
<gene>
    <name evidence="6" type="ORF">M0M42_19905</name>
</gene>
<evidence type="ECO:0000256" key="3">
    <source>
        <dbReference type="ARBA" id="ARBA00022777"/>
    </source>
</evidence>
<accession>A0ABY4KP87</accession>